<dbReference type="Pfam" id="PF00550">
    <property type="entry name" value="PP-binding"/>
    <property type="match status" value="2"/>
</dbReference>
<dbReference type="Pfam" id="PF02801">
    <property type="entry name" value="Ketoacyl-synt_C"/>
    <property type="match status" value="2"/>
</dbReference>
<dbReference type="Gene3D" id="3.40.366.10">
    <property type="entry name" value="Malonyl-Coenzyme A Acyl Carrier Protein, domain 2"/>
    <property type="match status" value="2"/>
</dbReference>
<dbReference type="SMART" id="SM00823">
    <property type="entry name" value="PKS_PP"/>
    <property type="match status" value="2"/>
</dbReference>
<dbReference type="InterPro" id="IPR014043">
    <property type="entry name" value="Acyl_transferase_dom"/>
</dbReference>
<dbReference type="SMART" id="SM00827">
    <property type="entry name" value="PKS_AT"/>
    <property type="match status" value="2"/>
</dbReference>
<dbReference type="InterPro" id="IPR020841">
    <property type="entry name" value="PKS_Beta-ketoAc_synthase_dom"/>
</dbReference>
<evidence type="ECO:0000259" key="11">
    <source>
        <dbReference type="PROSITE" id="PS50075"/>
    </source>
</evidence>
<evidence type="ECO:0000256" key="10">
    <source>
        <dbReference type="SAM" id="MobiDB-lite"/>
    </source>
</evidence>
<feature type="active site" description="Proton donor; for dehydratase activity" evidence="9">
    <location>
        <position position="1135"/>
    </location>
</feature>
<evidence type="ECO:0000313" key="15">
    <source>
        <dbReference type="Proteomes" id="UP001596074"/>
    </source>
</evidence>
<dbReference type="Pfam" id="PF16197">
    <property type="entry name" value="KAsynt_C_assoc"/>
    <property type="match status" value="2"/>
</dbReference>
<keyword evidence="7" id="KW-0511">Multifunctional enzyme</keyword>
<feature type="region of interest" description="Disordered" evidence="10">
    <location>
        <begin position="2764"/>
        <end position="2816"/>
    </location>
</feature>
<dbReference type="InterPro" id="IPR015083">
    <property type="entry name" value="NorB/c/GfsB-D-like_docking"/>
</dbReference>
<feature type="active site" description="Proton acceptor; for dehydratase activity" evidence="9">
    <location>
        <position position="967"/>
    </location>
</feature>
<feature type="region of interest" description="Disordered" evidence="10">
    <location>
        <begin position="1392"/>
        <end position="1412"/>
    </location>
</feature>
<dbReference type="Gene3D" id="3.40.50.720">
    <property type="entry name" value="NAD(P)-binding Rossmann-like Domain"/>
    <property type="match status" value="2"/>
</dbReference>
<feature type="domain" description="Carrier" evidence="11">
    <location>
        <begin position="1696"/>
        <end position="1771"/>
    </location>
</feature>
<sequence length="3571" mass="372204">MANEAKLRDYLKRVTAELHTTSERLREVTEQASEPVAIVGMSCRYPGGVRSPEDLWSLVEEGRDAISGFPADRGWDPATLYDPDPERRGTSYTDQGGFLHDAAEFDAAFFGMSPREAMTSDPQHRLVLQTAWEALERAGIAAGSLRGSRTGVFTGLMYHDYGVRVRARGMEEYEAYLGNGTTGAVASGRVSYTLGLEGPAVTVDTACSSSLVALHLAVQALRTRECGLALAGGATVMATPGTFVEFSRQRGLSPDGRCKSFAAAADGVGWGEGVGMLVLERLSDALGNGHPVLAVVRGTAVNQDGASNGLTAPNGPSQQRVIRQALANARLTSRDIDAVEAHGTGTRLGDPIEAQSLLAVYGRERQDDDPLWLGSLKSNIGHTQAAAGVGGIIKMVMAMRHGQLPRTLHVDAPSPEVDWSEGAVELLTEARPWPERDRPRRAAVSSFGVSGTNAHVVLEAHAAEEPVEEPPAAEGAAPAVLPWVVSARDEDALRAQAARLLSFVDDHPGSGPADVGLSLVTTRSTFEYRAVVTGTDLDTLRAGLSALAEGAPAAGLTQGVEGEGGKAVFVFPGQGSQWQGMALDLLDSSPAFAAELEACAAALAPHVEWSLTDVLRGVPGAPSLDRVDVVQPALFAVNVALAALWRAHGVEPAAVVGHSQGEIAAACVAGALTVEDAARVVALRSRAIAEELAGHGGMASVSLPVARARELLAAWDDRLTVAAVNGPSSVVVSGDAAALEELLARCAAEEIRARKVAVDYASHSAHVERIERRVLDDLAPISPRPAAVPFFSAVTGGRLDGDRLDAAYWYTNLRRTVDFERAVRAVLDEEYGFLIEVSPHPVLTADVQATADAAGSGAVAAGSLRRGEGDLRRFAISAAELFVRGLPVDWASFYAGSGARRVPLPTYAFQYRRFWLDLVEPGGDPAAAGLASVTHPILGAAVSLAGREGTVLTGRLSLESHPWLADHAVFGAVLLPGTAFAELAVQAGDQVGCPVLEELTVHAPLVLPERGHVRLQVVVEPGDGPHRQAVSVHSRPEAADPDAPWTLHADGTLATALPIAQGGEPFAPDAWPPPGAEPVPLDGLYPRLADHGYQYGPVFQGLRAMWRRGEEVFAEVELPEDAGDGAFALHPALLDAVLHTGLVDHDGPTLLPFSWNGAELYATGARALRARVAPVPEGGVTVQAADVAGEPVFSVARLDMLPVSADAVRGAGSDGAGLYRVTWTPLPPAGAVPVGRFAVLGEDEFGTDCERYPDLAALVAAVDAGGPVPEAVFAACPPEPAGTAVPDAVRASTGRVLALVQEWLAEERFAASRLVLLTGAAVATGPDEAGDPVGMAVWGLVRSAQMEHPDRLVLADVEGGVPAEAALARALGTDEPQLAFRAGEVLVPRLARAPEPVKNPEPAQAPEPRDRGAGTVLITGGTGGLGALLARHLVTEHGVRHLVLAGRRGPAAPDAVRLRDELAGLGAEVTLAACDVGDRAELDRLFAGIPAERPLTAVVHMAGVLDDGMIDSLTPERIATVLRPKADAAWHLHELTRDRPDIDLIFFSSLSNVFGDPGQGNYAAANAFLDGLAGHRRAHGLPAVSLAWGFWEQRSGMTEHLTDAEVARMARSGVRGLSGAEGLALFDRALGQDEPVLVPVLLDVPALRARDAVSLPAVLRGLVRVPVRRAAGGQGSTAGSTLADRLAGLPAADAETMLLDLVTAHAAAVLGHSGTGGLDLRRAFRDLGFDSMTAVELRNRLNLATGLKLPATLVFDHPTAGELAAYLRTRLLGETAASATAAAAPVAAGTDPIAIVGMACRFPGGVKDPDDLWRLVESGRDGMSPFPADRGWNLENLYDPDPGVPRKTHAQAGGFLHDAADFDAEFFGIGPHEALAMDPQQRLLLETSWEALESAGIAPDTLRGGDTGVFAGVMYGEYGFGRVTDAPSGLEPYLGNGSLPSVASGRVAYTFGLQGPTMTVDTACSSSLVALHLAAQALRQGDCGLALAGGVTVMASPEVLIGFSSQRALSPDGRCKAFAESADGTGLSEGVGVLVLERLSDARRNGHPVLAVVRGSAVNQDGASNGLTAPNGPAQEDLIRRTLGAAGLAPADVDVVEAHGTGTRLGDPIEAQALLATYGQDRPAGRPLLLGTIKSNIGHTQAAAGVAGVIKMVQAMRHGVVPETLHVDAPSGEVDWEQGAVELVTARRAWPGTEGPRRAAVSSFGISGTNAHVIIERPADPAPEPAAGTEPGREVPWLLSGHTESAVRAQAGRLLSHLERHAEPSLADVGLSLVTSRAALDHRAVVAGRDRAELLRGLAALRDGTHPVELSSPSARTAFLFSGQGAQRAGMGRALYDTFPAYAEAFDAVCAELDPLLQRPLAEVVFGDGAELDQTGFAQPGLFAVEVAMVRLLESWGVRPAMLAGHSVGEVVAAHVAGVFSLADACALIAARGRLMQALPEGGAMVAVRAAEAEVLPLLTGDVSIAAVNGPESVVLSGDRAAVAAVADRFAADGRPTRPLRVSHAFHSPLLEPMLDEFAAVVEGLETRPPRIPIVSNVTGRVAGPEELCTPAYWVRHARETVRFHDGLRAMTDEGMTAFLEIGPDAVLTSMGEESVPGAVFVPVQRRDRSEPGALAEALGRLHAHGVRIDWPVYFSGARRVGLPTYAFQRRRYWLDASASAGTPGEFGQRDTGHPLLTAAVPLADSDGVLLTGRVSLDRHPWIADHTVLGSALLPGTGLLELAARAADEAGGGAVRELTLQAPLPVPERGAVLLQVVVGPENEAGERPLGVHARPEDEEEDTGEDAGWTCHATGVLGPARPAPVADLTRWPPPGAEPVGLDGAYEGLADRGLGYGPAFQGVTAVWRRGDEVFAEVALPAEEEAQAERFRLHPALSDAALHAMLLAGPEEDELRLPFLWSGVSVYADGAAALRVRLAPAEDGGLSLYAADTAGAPVLVVDSLVSRPVPAEQLRPVGGSGAMFQVDWTPVPVDGTGPARCAVLGDDDLGLTGAERHADLDALAAAGPVPEHVVFPVPDPAEGDLRDAARSVSARVLAVLQSWLADERFDGSCLTVVTSGVVTGPYEAPNLAHAPVWGLVRSARTENPGRFALVDLDGTGASRAGLAAAIGTAEPELSLHDGVPRACRLARTAGAGDAERPAFAPGGTVLITGGTGGLGAHLARRLVTGHGVRRLVLAGRRGPAAPGAGELVAELTGLGASVEVVACDAADRDELAALLRGVPDAHPLTGVFHTAGVLDDGVIPALSPERLETVFRPKIDAALNLHELTSGDRLAAFVLFSSAAGLFGGPGQGNYAAANTFLDALAQARRAAGSPGLSLAWGAWAADGGMAGRLGETDLRRMRRSGIVPQSAEENLARFDAALGLGVPVLVPARLDFTRIRARAATEEVPAILRGLVRSRGRAAARPADGPVLARRLAEEPADEGLVLGTVRTHIAGVLGHDGPESIDPDKGLLDLGLDSLSAVELRNRLGATSGLRLPSTLVFDFPTASAIARHLFGELTGGGEAALETELTRLESALAGTEWDDEQRRRISARLRGLASRWDRENEVREETEALRSASAAELFEILDEELQP</sequence>
<evidence type="ECO:0000256" key="7">
    <source>
        <dbReference type="ARBA" id="ARBA00023268"/>
    </source>
</evidence>
<dbReference type="InterPro" id="IPR050091">
    <property type="entry name" value="PKS_NRPS_Biosynth_Enz"/>
</dbReference>
<feature type="domain" description="Ketosynthase family 3 (KS3)" evidence="12">
    <location>
        <begin position="1790"/>
        <end position="2217"/>
    </location>
</feature>
<dbReference type="SUPFAM" id="SSF55048">
    <property type="entry name" value="Probable ACP-binding domain of malonyl-CoA ACP transacylase"/>
    <property type="match status" value="2"/>
</dbReference>
<accession>A0ABW1AII8</accession>
<evidence type="ECO:0000256" key="1">
    <source>
        <dbReference type="ARBA" id="ARBA00001957"/>
    </source>
</evidence>
<dbReference type="InterPro" id="IPR016036">
    <property type="entry name" value="Malonyl_transacylase_ACP-bd"/>
</dbReference>
<dbReference type="InterPro" id="IPR018201">
    <property type="entry name" value="Ketoacyl_synth_AS"/>
</dbReference>
<dbReference type="InterPro" id="IPR055123">
    <property type="entry name" value="SpnB-like_Rossmann"/>
</dbReference>
<dbReference type="Gene3D" id="1.10.1200.10">
    <property type="entry name" value="ACP-like"/>
    <property type="match status" value="2"/>
</dbReference>
<evidence type="ECO:0000259" key="13">
    <source>
        <dbReference type="PROSITE" id="PS52019"/>
    </source>
</evidence>
<evidence type="ECO:0000256" key="9">
    <source>
        <dbReference type="PROSITE-ProRule" id="PRU01363"/>
    </source>
</evidence>
<dbReference type="SUPFAM" id="SSF52151">
    <property type="entry name" value="FabD/lysophospholipase-like"/>
    <property type="match status" value="2"/>
</dbReference>
<feature type="region of interest" description="C-terminal hotdog fold" evidence="9">
    <location>
        <begin position="1076"/>
        <end position="1232"/>
    </location>
</feature>
<dbReference type="Gene3D" id="3.40.47.10">
    <property type="match status" value="2"/>
</dbReference>
<comment type="pathway">
    <text evidence="2">Antibiotic biosynthesis.</text>
</comment>
<evidence type="ECO:0000256" key="2">
    <source>
        <dbReference type="ARBA" id="ARBA00004792"/>
    </source>
</evidence>
<dbReference type="SMART" id="SM00825">
    <property type="entry name" value="PKS_KS"/>
    <property type="match status" value="2"/>
</dbReference>
<feature type="domain" description="PKS/mFAS DH" evidence="13">
    <location>
        <begin position="2674"/>
        <end position="2952"/>
    </location>
</feature>
<evidence type="ECO:0000256" key="3">
    <source>
        <dbReference type="ARBA" id="ARBA00022450"/>
    </source>
</evidence>
<dbReference type="PROSITE" id="PS00012">
    <property type="entry name" value="PHOSPHOPANTETHEINE"/>
    <property type="match status" value="2"/>
</dbReference>
<dbReference type="SMART" id="SM00822">
    <property type="entry name" value="PKS_KR"/>
    <property type="match status" value="2"/>
</dbReference>
<dbReference type="InterPro" id="IPR009081">
    <property type="entry name" value="PP-bd_ACP"/>
</dbReference>
<dbReference type="InterPro" id="IPR013968">
    <property type="entry name" value="PKS_KR"/>
</dbReference>
<dbReference type="InterPro" id="IPR006162">
    <property type="entry name" value="Ppantetheine_attach_site"/>
</dbReference>
<keyword evidence="4" id="KW-0597">Phosphoprotein</keyword>
<dbReference type="InterPro" id="IPR049552">
    <property type="entry name" value="PKS_DH_N"/>
</dbReference>
<keyword evidence="6" id="KW-0045">Antibiotic biosynthesis</keyword>
<comment type="cofactor">
    <cofactor evidence="1">
        <name>pantetheine 4'-phosphate</name>
        <dbReference type="ChEBI" id="CHEBI:47942"/>
    </cofactor>
</comment>
<protein>
    <submittedName>
        <fullName evidence="14">SDR family NAD(P)-dependent oxidoreductase</fullName>
    </submittedName>
</protein>
<dbReference type="InterPro" id="IPR016039">
    <property type="entry name" value="Thiolase-like"/>
</dbReference>
<dbReference type="InterPro" id="IPR057326">
    <property type="entry name" value="KR_dom"/>
</dbReference>
<feature type="active site" description="Proton acceptor; for dehydratase activity" evidence="9">
    <location>
        <position position="2706"/>
    </location>
</feature>
<name>A0ABW1AII8_9ACTN</name>
<dbReference type="SUPFAM" id="SSF53901">
    <property type="entry name" value="Thiolase-like"/>
    <property type="match status" value="2"/>
</dbReference>
<dbReference type="InterPro" id="IPR020806">
    <property type="entry name" value="PKS_PP-bd"/>
</dbReference>
<dbReference type="Pfam" id="PF08990">
    <property type="entry name" value="Docking"/>
    <property type="match status" value="1"/>
</dbReference>
<feature type="active site" description="Proton donor; for dehydratase activity" evidence="9">
    <location>
        <position position="2876"/>
    </location>
</feature>
<dbReference type="PROSITE" id="PS52004">
    <property type="entry name" value="KS3_2"/>
    <property type="match status" value="2"/>
</dbReference>
<dbReference type="InterPro" id="IPR001227">
    <property type="entry name" value="Ac_transferase_dom_sf"/>
</dbReference>
<dbReference type="PROSITE" id="PS00606">
    <property type="entry name" value="KS3_1"/>
    <property type="match status" value="2"/>
</dbReference>
<dbReference type="SMART" id="SM00826">
    <property type="entry name" value="PKS_DH"/>
    <property type="match status" value="2"/>
</dbReference>
<dbReference type="CDD" id="cd08956">
    <property type="entry name" value="KR_3_FAS_SDR_x"/>
    <property type="match status" value="2"/>
</dbReference>
<keyword evidence="5" id="KW-0808">Transferase</keyword>
<dbReference type="InterPro" id="IPR042104">
    <property type="entry name" value="PKS_dehydratase_sf"/>
</dbReference>
<dbReference type="EMBL" id="JBHSON010000142">
    <property type="protein sequence ID" value="MFC5754230.1"/>
    <property type="molecule type" value="Genomic_DNA"/>
</dbReference>
<evidence type="ECO:0000256" key="8">
    <source>
        <dbReference type="ARBA" id="ARBA00023315"/>
    </source>
</evidence>
<comment type="caution">
    <text evidence="14">The sequence shown here is derived from an EMBL/GenBank/DDBJ whole genome shotgun (WGS) entry which is preliminary data.</text>
</comment>
<dbReference type="InterPro" id="IPR049900">
    <property type="entry name" value="PKS_mFAS_DH"/>
</dbReference>
<dbReference type="Pfam" id="PF21089">
    <property type="entry name" value="PKS_DH_N"/>
    <property type="match status" value="2"/>
</dbReference>
<evidence type="ECO:0000259" key="12">
    <source>
        <dbReference type="PROSITE" id="PS52004"/>
    </source>
</evidence>
<dbReference type="InterPro" id="IPR014030">
    <property type="entry name" value="Ketoacyl_synth_N"/>
</dbReference>
<dbReference type="SUPFAM" id="SSF47336">
    <property type="entry name" value="ACP-like"/>
    <property type="match status" value="2"/>
</dbReference>
<feature type="domain" description="Carrier" evidence="11">
    <location>
        <begin position="3419"/>
        <end position="3497"/>
    </location>
</feature>
<feature type="region of interest" description="C-terminal hotdog fold" evidence="9">
    <location>
        <begin position="2815"/>
        <end position="2952"/>
    </location>
</feature>
<dbReference type="Pfam" id="PF22953">
    <property type="entry name" value="SpnB_Rossmann"/>
    <property type="match status" value="2"/>
</dbReference>
<keyword evidence="3" id="KW-0596">Phosphopantetheine</keyword>
<feature type="domain" description="PKS/mFAS DH" evidence="13">
    <location>
        <begin position="935"/>
        <end position="1232"/>
    </location>
</feature>
<dbReference type="InterPro" id="IPR036291">
    <property type="entry name" value="NAD(P)-bd_dom_sf"/>
</dbReference>
<dbReference type="InterPro" id="IPR020807">
    <property type="entry name" value="PKS_DH"/>
</dbReference>
<evidence type="ECO:0000256" key="6">
    <source>
        <dbReference type="ARBA" id="ARBA00023194"/>
    </source>
</evidence>
<evidence type="ECO:0000256" key="5">
    <source>
        <dbReference type="ARBA" id="ARBA00022679"/>
    </source>
</evidence>
<reference evidence="15" key="1">
    <citation type="journal article" date="2019" name="Int. J. Syst. Evol. Microbiol.">
        <title>The Global Catalogue of Microorganisms (GCM) 10K type strain sequencing project: providing services to taxonomists for standard genome sequencing and annotation.</title>
        <authorList>
            <consortium name="The Broad Institute Genomics Platform"/>
            <consortium name="The Broad Institute Genome Sequencing Center for Infectious Disease"/>
            <person name="Wu L."/>
            <person name="Ma J."/>
        </authorList>
    </citation>
    <scope>NUCLEOTIDE SEQUENCE [LARGE SCALE GENOMIC DNA]</scope>
    <source>
        <strain evidence="15">KCTC 42087</strain>
    </source>
</reference>
<dbReference type="Pfam" id="PF08659">
    <property type="entry name" value="KR"/>
    <property type="match status" value="2"/>
</dbReference>
<proteinExistence type="predicted"/>
<feature type="region of interest" description="N-terminal hotdog fold" evidence="9">
    <location>
        <begin position="935"/>
        <end position="1060"/>
    </location>
</feature>
<dbReference type="Pfam" id="PF00698">
    <property type="entry name" value="Acyl_transf_1"/>
    <property type="match status" value="2"/>
</dbReference>
<dbReference type="InterPro" id="IPR049551">
    <property type="entry name" value="PKS_DH_C"/>
</dbReference>
<dbReference type="CDD" id="cd00833">
    <property type="entry name" value="PKS"/>
    <property type="match status" value="2"/>
</dbReference>
<dbReference type="Pfam" id="PF14765">
    <property type="entry name" value="PS-DH"/>
    <property type="match status" value="2"/>
</dbReference>
<dbReference type="InterPro" id="IPR032821">
    <property type="entry name" value="PKS_assoc"/>
</dbReference>
<dbReference type="InterPro" id="IPR036299">
    <property type="entry name" value="Polyketide_synth_docking_sf"/>
</dbReference>
<keyword evidence="8" id="KW-0012">Acyltransferase</keyword>
<keyword evidence="15" id="KW-1185">Reference proteome</keyword>
<dbReference type="Pfam" id="PF00109">
    <property type="entry name" value="ketoacyl-synt"/>
    <property type="match status" value="2"/>
</dbReference>
<dbReference type="InterPro" id="IPR014031">
    <property type="entry name" value="Ketoacyl_synth_C"/>
</dbReference>
<dbReference type="SMART" id="SM01294">
    <property type="entry name" value="PKS_PP_betabranch"/>
    <property type="match status" value="2"/>
</dbReference>
<gene>
    <name evidence="14" type="ORF">ACFPZN_52170</name>
</gene>
<dbReference type="InterPro" id="IPR036736">
    <property type="entry name" value="ACP-like_sf"/>
</dbReference>
<dbReference type="SUPFAM" id="SSF101173">
    <property type="entry name" value="Docking domain B of the erythromycin polyketide synthase (DEBS)"/>
    <property type="match status" value="1"/>
</dbReference>
<dbReference type="PANTHER" id="PTHR43775">
    <property type="entry name" value="FATTY ACID SYNTHASE"/>
    <property type="match status" value="1"/>
</dbReference>
<dbReference type="InterPro" id="IPR016035">
    <property type="entry name" value="Acyl_Trfase/lysoPLipase"/>
</dbReference>
<feature type="domain" description="Ketosynthase family 3 (KS3)" evidence="12">
    <location>
        <begin position="33"/>
        <end position="460"/>
    </location>
</feature>
<dbReference type="PROSITE" id="PS52019">
    <property type="entry name" value="PKS_MFAS_DH"/>
    <property type="match status" value="2"/>
</dbReference>
<dbReference type="Proteomes" id="UP001596074">
    <property type="component" value="Unassembled WGS sequence"/>
</dbReference>
<dbReference type="Gene3D" id="3.10.129.110">
    <property type="entry name" value="Polyketide synthase dehydratase"/>
    <property type="match status" value="2"/>
</dbReference>
<dbReference type="RefSeq" id="WP_378292109.1">
    <property type="nucleotide sequence ID" value="NZ_JBHSON010000142.1"/>
</dbReference>
<dbReference type="PANTHER" id="PTHR43775:SF51">
    <property type="entry name" value="INACTIVE PHENOLPHTHIOCEROL SYNTHESIS POLYKETIDE SYNTHASE TYPE I PKS1-RELATED"/>
    <property type="match status" value="1"/>
</dbReference>
<feature type="region of interest" description="N-terminal hotdog fold" evidence="9">
    <location>
        <begin position="2674"/>
        <end position="2803"/>
    </location>
</feature>
<dbReference type="Gene3D" id="3.30.70.3290">
    <property type="match status" value="2"/>
</dbReference>
<organism evidence="14 15">
    <name type="scientific">Actinomadura rugatobispora</name>
    <dbReference type="NCBI Taxonomy" id="1994"/>
    <lineage>
        <taxon>Bacteria</taxon>
        <taxon>Bacillati</taxon>
        <taxon>Actinomycetota</taxon>
        <taxon>Actinomycetes</taxon>
        <taxon>Streptosporangiales</taxon>
        <taxon>Thermomonosporaceae</taxon>
        <taxon>Actinomadura</taxon>
    </lineage>
</organism>
<dbReference type="SUPFAM" id="SSF51735">
    <property type="entry name" value="NAD(P)-binding Rossmann-fold domains"/>
    <property type="match status" value="4"/>
</dbReference>
<dbReference type="PROSITE" id="PS50075">
    <property type="entry name" value="CARRIER"/>
    <property type="match status" value="2"/>
</dbReference>
<evidence type="ECO:0000256" key="4">
    <source>
        <dbReference type="ARBA" id="ARBA00022553"/>
    </source>
</evidence>
<evidence type="ECO:0000313" key="14">
    <source>
        <dbReference type="EMBL" id="MFC5754230.1"/>
    </source>
</evidence>